<dbReference type="PANTHER" id="PTHR43217">
    <property type="entry name" value="SUCCINATE SEMIALDEHYDE DEHYDROGENASE [NAD(P)+] SAD"/>
    <property type="match status" value="1"/>
</dbReference>
<proteinExistence type="inferred from homology"/>
<evidence type="ECO:0000256" key="3">
    <source>
        <dbReference type="ARBA" id="ARBA00023002"/>
    </source>
</evidence>
<dbReference type="Gene3D" id="3.40.605.10">
    <property type="entry name" value="Aldehyde Dehydrogenase, Chain A, domain 1"/>
    <property type="match status" value="1"/>
</dbReference>
<dbReference type="Pfam" id="PF00171">
    <property type="entry name" value="Aldedh"/>
    <property type="match status" value="1"/>
</dbReference>
<evidence type="ECO:0000259" key="4">
    <source>
        <dbReference type="Pfam" id="PF00171"/>
    </source>
</evidence>
<protein>
    <submittedName>
        <fullName evidence="5">Succinate-semialdehyde dehydrogenase (NADP(+)) (Modular protein)</fullName>
        <ecNumber evidence="5">1.2.1.79</ecNumber>
    </submittedName>
</protein>
<evidence type="ECO:0000313" key="5">
    <source>
        <dbReference type="EMBL" id="SPP99798.1"/>
    </source>
</evidence>
<reference evidence="6" key="1">
    <citation type="submission" date="2018-03" db="EMBL/GenBank/DDBJ databases">
        <authorList>
            <person name="Zecchin S."/>
        </authorList>
    </citation>
    <scope>NUCLEOTIDE SEQUENCE [LARGE SCALE GENOMIC DNA]</scope>
</reference>
<dbReference type="CDD" id="cd07100">
    <property type="entry name" value="ALDH_SSADH1_GabD1"/>
    <property type="match status" value="1"/>
</dbReference>
<dbReference type="PANTHER" id="PTHR43217:SF1">
    <property type="entry name" value="SUCCINATE SEMIALDEHYDE DEHYDROGENASE [NAD(P)+] SAD"/>
    <property type="match status" value="1"/>
</dbReference>
<organism evidence="5 6">
    <name type="scientific">Candidatus Sulfobium mesophilum</name>
    <dbReference type="NCBI Taxonomy" id="2016548"/>
    <lineage>
        <taxon>Bacteria</taxon>
        <taxon>Pseudomonadati</taxon>
        <taxon>Nitrospirota</taxon>
        <taxon>Nitrospiria</taxon>
        <taxon>Nitrospirales</taxon>
        <taxon>Nitrospiraceae</taxon>
        <taxon>Candidatus Sulfobium</taxon>
    </lineage>
</organism>
<dbReference type="InterPro" id="IPR016161">
    <property type="entry name" value="Ald_DH/histidinol_DH"/>
</dbReference>
<dbReference type="GO" id="GO:0004030">
    <property type="term" value="F:aldehyde dehydrogenase [NAD(P)+] activity"/>
    <property type="evidence" value="ECO:0007669"/>
    <property type="project" value="InterPro"/>
</dbReference>
<evidence type="ECO:0000256" key="1">
    <source>
        <dbReference type="ARBA" id="ARBA00009986"/>
    </source>
</evidence>
<dbReference type="InterPro" id="IPR016162">
    <property type="entry name" value="Ald_DH_N"/>
</dbReference>
<feature type="domain" description="Aldehyde dehydrogenase" evidence="4">
    <location>
        <begin position="125"/>
        <end position="575"/>
    </location>
</feature>
<dbReference type="InterPro" id="IPR015590">
    <property type="entry name" value="Aldehyde_DH_dom"/>
</dbReference>
<dbReference type="GO" id="GO:0036243">
    <property type="term" value="F:succinate-semialdehyde dehydrogenase (NADP+) activity"/>
    <property type="evidence" value="ECO:0007669"/>
    <property type="project" value="UniProtKB-EC"/>
</dbReference>
<dbReference type="InterPro" id="IPR047110">
    <property type="entry name" value="GABD/Sad-like"/>
</dbReference>
<dbReference type="SUPFAM" id="SSF53720">
    <property type="entry name" value="ALDH-like"/>
    <property type="match status" value="1"/>
</dbReference>
<dbReference type="GO" id="GO:0004777">
    <property type="term" value="F:succinate-semialdehyde dehydrogenase (NAD+) activity"/>
    <property type="evidence" value="ECO:0007669"/>
    <property type="project" value="TreeGrafter"/>
</dbReference>
<dbReference type="EMBL" id="OUUY01000024">
    <property type="protein sequence ID" value="SPP99798.1"/>
    <property type="molecule type" value="Genomic_DNA"/>
</dbReference>
<evidence type="ECO:0000313" key="6">
    <source>
        <dbReference type="Proteomes" id="UP000245125"/>
    </source>
</evidence>
<evidence type="ECO:0000256" key="2">
    <source>
        <dbReference type="ARBA" id="ARBA00022857"/>
    </source>
</evidence>
<dbReference type="EC" id="1.2.1.79" evidence="5"/>
<comment type="similarity">
    <text evidence="1">Belongs to the aldehyde dehydrogenase family.</text>
</comment>
<name>A0A2U3QEF7_9BACT</name>
<keyword evidence="3 5" id="KW-0560">Oxidoreductase</keyword>
<dbReference type="FunFam" id="3.40.309.10:FF:000009">
    <property type="entry name" value="Aldehyde dehydrogenase A"/>
    <property type="match status" value="1"/>
</dbReference>
<accession>A0A2U3QEF7</accession>
<dbReference type="AlphaFoldDB" id="A0A2U3QEF7"/>
<dbReference type="FunFam" id="3.40.605.10:FF:000012">
    <property type="entry name" value="NAD-dependent succinate-semialdehyde dehydrogenase"/>
    <property type="match status" value="1"/>
</dbReference>
<dbReference type="InterPro" id="IPR016163">
    <property type="entry name" value="Ald_DH_C"/>
</dbReference>
<dbReference type="InterPro" id="IPR044148">
    <property type="entry name" value="ALDH_GabD1-like"/>
</dbReference>
<gene>
    <name evidence="5" type="primary">gabD</name>
    <name evidence="5" type="ORF">NBG4_120005</name>
</gene>
<keyword evidence="2" id="KW-0521">NADP</keyword>
<keyword evidence="6" id="KW-1185">Reference proteome</keyword>
<sequence>MVMMHGKDYLYPGGLSDKPTCLRSDLFPITLIYHRESPPLYGDAFFLILTSFRGTGAPQRAYAPLKPFECVPAQIWRWILVMSPSLFYPEGVYYVDIAMDNGYNEKKTRSIGASVENFQATTGRQMKIQSINPYTEEVMKEFDLMTPDEIDAETSKSRRTFLKWRDFPVSKRAEHIKKLGDHLRAEKHRYARIMSSEMGKPIREAVAEIDKCALLCDYYADNGERFLQPEEIRTEAKKSYVLFQPLGIVLAVMPWNFPFWQAFRFGIPAVTAGNVVVLKHASNVPMCALTIEESFRNAGFHENIFKTFLISARDALRLIDEDRVDAVSLTGSNQAGEQIGALAGKKIKKLVLELGGSDPFIVLDDADIEKAGRMAVNARMINTGQSCIAAKRIIVMEKVAGAFREAFLSRLRELKIGDPLDETTDIGPLAKREILESLNAQILDARTKGAEIFQLEHSFRKGFFFPPSVVFNPGRDMKILSEEVFGPLVPVITVKDEDEAVSVANDTQYGLGAAIWSRDIERAQRVAARIEAGSIAINDMVKSDPRLPFGGIKKSGIGRELSHYGLKEFVNIKTIVVRE</sequence>
<dbReference type="Gene3D" id="3.40.309.10">
    <property type="entry name" value="Aldehyde Dehydrogenase, Chain A, domain 2"/>
    <property type="match status" value="1"/>
</dbReference>
<dbReference type="Proteomes" id="UP000245125">
    <property type="component" value="Unassembled WGS sequence"/>
</dbReference>